<feature type="domain" description="C2H2-type" evidence="9">
    <location>
        <begin position="188"/>
        <end position="216"/>
    </location>
</feature>
<evidence type="ECO:0000256" key="3">
    <source>
        <dbReference type="ARBA" id="ARBA00022737"/>
    </source>
</evidence>
<keyword evidence="6" id="KW-0238">DNA-binding</keyword>
<dbReference type="Gene3D" id="3.30.160.60">
    <property type="entry name" value="Classic Zinc Finger"/>
    <property type="match status" value="5"/>
</dbReference>
<dbReference type="AlphaFoldDB" id="A0A226CSX1"/>
<name>A0A226CSX1_FOLCA</name>
<dbReference type="GO" id="GO:0000978">
    <property type="term" value="F:RNA polymerase II cis-regulatory region sequence-specific DNA binding"/>
    <property type="evidence" value="ECO:0007669"/>
    <property type="project" value="TreeGrafter"/>
</dbReference>
<keyword evidence="2" id="KW-0479">Metal-binding</keyword>
<evidence type="ECO:0000256" key="8">
    <source>
        <dbReference type="PROSITE-ProRule" id="PRU00042"/>
    </source>
</evidence>
<dbReference type="InterPro" id="IPR036236">
    <property type="entry name" value="Znf_C2H2_sf"/>
</dbReference>
<dbReference type="Proteomes" id="UP000198287">
    <property type="component" value="Unassembled WGS sequence"/>
</dbReference>
<evidence type="ECO:0000256" key="2">
    <source>
        <dbReference type="ARBA" id="ARBA00022723"/>
    </source>
</evidence>
<dbReference type="GO" id="GO:0006357">
    <property type="term" value="P:regulation of transcription by RNA polymerase II"/>
    <property type="evidence" value="ECO:0007669"/>
    <property type="project" value="TreeGrafter"/>
</dbReference>
<dbReference type="InterPro" id="IPR013087">
    <property type="entry name" value="Znf_C2H2_type"/>
</dbReference>
<organism evidence="10 12">
    <name type="scientific">Folsomia candida</name>
    <name type="common">Springtail</name>
    <dbReference type="NCBI Taxonomy" id="158441"/>
    <lineage>
        <taxon>Eukaryota</taxon>
        <taxon>Metazoa</taxon>
        <taxon>Ecdysozoa</taxon>
        <taxon>Arthropoda</taxon>
        <taxon>Hexapoda</taxon>
        <taxon>Collembola</taxon>
        <taxon>Entomobryomorpha</taxon>
        <taxon>Isotomoidea</taxon>
        <taxon>Isotomidae</taxon>
        <taxon>Proisotominae</taxon>
        <taxon>Folsomia</taxon>
    </lineage>
</organism>
<reference evidence="10 12" key="1">
    <citation type="submission" date="2015-12" db="EMBL/GenBank/DDBJ databases">
        <title>The genome of Folsomia candida.</title>
        <authorList>
            <person name="Faddeeva A."/>
            <person name="Derks M.F."/>
            <person name="Anvar Y."/>
            <person name="Smit S."/>
            <person name="Van Straalen N."/>
            <person name="Roelofs D."/>
        </authorList>
    </citation>
    <scope>NUCLEOTIDE SEQUENCE [LARGE SCALE GENOMIC DNA]</scope>
    <source>
        <strain evidence="10 12">VU population</strain>
        <tissue evidence="10">Whole body</tissue>
    </source>
</reference>
<comment type="subcellular location">
    <subcellularLocation>
        <location evidence="1">Nucleus</location>
    </subcellularLocation>
</comment>
<dbReference type="GO" id="GO:0005634">
    <property type="term" value="C:nucleus"/>
    <property type="evidence" value="ECO:0007669"/>
    <property type="project" value="UniProtKB-SubCell"/>
</dbReference>
<evidence type="ECO:0000313" key="10">
    <source>
        <dbReference type="EMBL" id="OXA36552.1"/>
    </source>
</evidence>
<proteinExistence type="predicted"/>
<feature type="domain" description="C2H2-type" evidence="9">
    <location>
        <begin position="157"/>
        <end position="184"/>
    </location>
</feature>
<dbReference type="EMBL" id="LNIX01000064">
    <property type="protein sequence ID" value="OXA37147.1"/>
    <property type="molecule type" value="Genomic_DNA"/>
</dbReference>
<comment type="caution">
    <text evidence="10">The sequence shown here is derived from an EMBL/GenBank/DDBJ whole genome shotgun (WGS) entry which is preliminary data.</text>
</comment>
<evidence type="ECO:0000259" key="9">
    <source>
        <dbReference type="PROSITE" id="PS50157"/>
    </source>
</evidence>
<keyword evidence="3" id="KW-0677">Repeat</keyword>
<evidence type="ECO:0000256" key="7">
    <source>
        <dbReference type="ARBA" id="ARBA00023242"/>
    </source>
</evidence>
<accession>A0A226CSX1</accession>
<dbReference type="GO" id="GO:0008270">
    <property type="term" value="F:zinc ion binding"/>
    <property type="evidence" value="ECO:0007669"/>
    <property type="project" value="UniProtKB-KW"/>
</dbReference>
<dbReference type="SUPFAM" id="SSF57667">
    <property type="entry name" value="beta-beta-alpha zinc fingers"/>
    <property type="match status" value="3"/>
</dbReference>
<gene>
    <name evidence="11" type="ORF">Fcan01_28076</name>
    <name evidence="10" type="ORF">Fcan01_28680</name>
</gene>
<evidence type="ECO:0000313" key="11">
    <source>
        <dbReference type="EMBL" id="OXA37147.1"/>
    </source>
</evidence>
<feature type="domain" description="C2H2-type" evidence="9">
    <location>
        <begin position="129"/>
        <end position="156"/>
    </location>
</feature>
<evidence type="ECO:0000256" key="4">
    <source>
        <dbReference type="ARBA" id="ARBA00022771"/>
    </source>
</evidence>
<dbReference type="InterPro" id="IPR050589">
    <property type="entry name" value="Ikaros_C2H2-ZF"/>
</dbReference>
<evidence type="ECO:0000256" key="5">
    <source>
        <dbReference type="ARBA" id="ARBA00022833"/>
    </source>
</evidence>
<dbReference type="FunFam" id="3.30.160.60:FF:000100">
    <property type="entry name" value="Zinc finger 45-like"/>
    <property type="match status" value="1"/>
</dbReference>
<feature type="domain" description="C2H2-type" evidence="9">
    <location>
        <begin position="97"/>
        <end position="126"/>
    </location>
</feature>
<dbReference type="Pfam" id="PF13894">
    <property type="entry name" value="zf-C2H2_4"/>
    <property type="match status" value="2"/>
</dbReference>
<evidence type="ECO:0000256" key="6">
    <source>
        <dbReference type="ARBA" id="ARBA00023125"/>
    </source>
</evidence>
<keyword evidence="7" id="KW-0539">Nucleus</keyword>
<dbReference type="GO" id="GO:0003700">
    <property type="term" value="F:DNA-binding transcription factor activity"/>
    <property type="evidence" value="ECO:0007669"/>
    <property type="project" value="TreeGrafter"/>
</dbReference>
<dbReference type="PANTHER" id="PTHR24404">
    <property type="entry name" value="ZINC FINGER PROTEIN"/>
    <property type="match status" value="1"/>
</dbReference>
<dbReference type="STRING" id="158441.A0A226CSX1"/>
<dbReference type="PROSITE" id="PS00028">
    <property type="entry name" value="ZINC_FINGER_C2H2_1"/>
    <property type="match status" value="6"/>
</dbReference>
<keyword evidence="4 8" id="KW-0863">Zinc-finger</keyword>
<protein>
    <submittedName>
        <fullName evidence="10">PR domain zinc finger protein 5</fullName>
    </submittedName>
</protein>
<evidence type="ECO:0000256" key="1">
    <source>
        <dbReference type="ARBA" id="ARBA00004123"/>
    </source>
</evidence>
<feature type="domain" description="C2H2-type" evidence="9">
    <location>
        <begin position="66"/>
        <end position="94"/>
    </location>
</feature>
<keyword evidence="12" id="KW-1185">Reference proteome</keyword>
<keyword evidence="5" id="KW-0862">Zinc</keyword>
<dbReference type="PANTHER" id="PTHR24404:SF114">
    <property type="entry name" value="KLUMPFUSS, ISOFORM B-RELATED"/>
    <property type="match status" value="1"/>
</dbReference>
<evidence type="ECO:0000313" key="12">
    <source>
        <dbReference type="Proteomes" id="UP000198287"/>
    </source>
</evidence>
<dbReference type="FunFam" id="3.30.160.60:FF:000446">
    <property type="entry name" value="Zinc finger protein"/>
    <property type="match status" value="1"/>
</dbReference>
<dbReference type="EMBL" id="LNIX01000113">
    <property type="protein sequence ID" value="OXA36552.1"/>
    <property type="molecule type" value="Genomic_DNA"/>
</dbReference>
<dbReference type="Pfam" id="PF00096">
    <property type="entry name" value="zf-C2H2"/>
    <property type="match status" value="2"/>
</dbReference>
<dbReference type="OrthoDB" id="3437960at2759"/>
<feature type="domain" description="C2H2-type" evidence="9">
    <location>
        <begin position="9"/>
        <end position="36"/>
    </location>
</feature>
<dbReference type="SMART" id="SM00355">
    <property type="entry name" value="ZnF_C2H2"/>
    <property type="match status" value="7"/>
</dbReference>
<dbReference type="PROSITE" id="PS50157">
    <property type="entry name" value="ZINC_FINGER_C2H2_2"/>
    <property type="match status" value="6"/>
</dbReference>
<sequence>METGQNLRVKCKHCSKSFKSKDILATHLTMHDTNAPVKCPICTKSLKNFRSRKTHIAIYHKNRVRPVCKICQKTFTTSTVLRLHTARKHSSTARQRFPCPFDGCGSTFLNQQSIEEHIKVEHVENPYRFPCILCGKEFKRKENLHTHIATHTKEKSYQCSSCGKRLAKKDHLKNHEFVHMEKSLRPVFKCNICPQIFFTKTGLNHHIQTFHENQKNHQCTICKRKFGLARHLKGVCPGHTTRGGIQGVCPGHTTRGVIQGVCPGHTTRGGIQGVCPGHATRGDIQGVCPGHTTRGVIQGVCPGHTTRGVIQGVCPGHTTCGVIQGVCPGHTKGGVIQGVCPGHATRGDIQGVCPGHTTRGVIQGVCPGHATRGVIQGVCPGHTIRGVIQGVCAKSRNMFLGNATTDFEDRFDQKDLDRWGHISGAETRYDGPSGGRNSEMKVKIENFSTDGTGWGHPTGVTHTAFKICS</sequence>